<dbReference type="NCBIfam" id="NF041907">
    <property type="entry name" value="CLCA_X"/>
    <property type="match status" value="1"/>
</dbReference>
<name>A0ABY7AM20_9ALTE</name>
<keyword evidence="3" id="KW-1185">Reference proteome</keyword>
<dbReference type="Proteomes" id="UP001163726">
    <property type="component" value="Chromosome"/>
</dbReference>
<evidence type="ECO:0000313" key="2">
    <source>
        <dbReference type="EMBL" id="WAJ70589.1"/>
    </source>
</evidence>
<dbReference type="InterPro" id="IPR041047">
    <property type="entry name" value="LPD1"/>
</dbReference>
<dbReference type="EMBL" id="CP109965">
    <property type="protein sequence ID" value="WAJ70589.1"/>
    <property type="molecule type" value="Genomic_DNA"/>
</dbReference>
<dbReference type="Pfam" id="PF18796">
    <property type="entry name" value="LPD1"/>
    <property type="match status" value="1"/>
</dbReference>
<reference evidence="2" key="1">
    <citation type="submission" date="2022-10" db="EMBL/GenBank/DDBJ databases">
        <title>Catenovulum adriacola sp. nov. isolated in the Harbour of Susak.</title>
        <authorList>
            <person name="Schoch T."/>
            <person name="Reich S.J."/>
            <person name="Stoeferle S."/>
            <person name="Flaiz M."/>
            <person name="Kazda M."/>
            <person name="Riedel C.U."/>
            <person name="Duerre P."/>
        </authorList>
    </citation>
    <scope>NUCLEOTIDE SEQUENCE</scope>
    <source>
        <strain evidence="2">TS8</strain>
    </source>
</reference>
<gene>
    <name evidence="2" type="ORF">OLW01_01870</name>
</gene>
<proteinExistence type="predicted"/>
<accession>A0ABY7AM20</accession>
<evidence type="ECO:0000313" key="3">
    <source>
        <dbReference type="Proteomes" id="UP001163726"/>
    </source>
</evidence>
<protein>
    <recommendedName>
        <fullName evidence="1">Large polyvalent protein-associated domain-containing protein</fullName>
    </recommendedName>
</protein>
<organism evidence="2 3">
    <name type="scientific">Catenovulum adriaticum</name>
    <dbReference type="NCBI Taxonomy" id="2984846"/>
    <lineage>
        <taxon>Bacteria</taxon>
        <taxon>Pseudomonadati</taxon>
        <taxon>Pseudomonadota</taxon>
        <taxon>Gammaproteobacteria</taxon>
        <taxon>Alteromonadales</taxon>
        <taxon>Alteromonadaceae</taxon>
        <taxon>Catenovulum</taxon>
    </lineage>
</organism>
<evidence type="ECO:0000259" key="1">
    <source>
        <dbReference type="Pfam" id="PF18796"/>
    </source>
</evidence>
<feature type="domain" description="Large polyvalent protein-associated" evidence="1">
    <location>
        <begin position="188"/>
        <end position="260"/>
    </location>
</feature>
<sequence>MQFKKPSALYKKFYRNGPNHRSGADVSFRDIVKIFGFKTATVGAWVTAEEQQIAANLFFDALCDLMSILQVNEQVISLKGTLSIAFGSGGQKHSSAHYNSATKTLALAKNAGAGSLAHEYFHAFDHFIATRFLGSATSKDFASALWLKKHDVIEHPINRLLESCYQHIFLQHKSHDPSKLFMKSVQADKVLGCYYYAMPEEVAARAFESYVESQSVKNAFLVHGTTQSPEAKLGIYPSHDQRNIIAYHFSRYFSTLGQALTR</sequence>
<dbReference type="RefSeq" id="WP_268074939.1">
    <property type="nucleotide sequence ID" value="NZ_CP109965.1"/>
</dbReference>